<keyword evidence="10" id="KW-1185">Reference proteome</keyword>
<reference evidence="9 10" key="1">
    <citation type="submission" date="2024-10" db="EMBL/GenBank/DDBJ databases">
        <title>The Natural Products Discovery Center: Release of the First 8490 Sequenced Strains for Exploring Actinobacteria Biosynthetic Diversity.</title>
        <authorList>
            <person name="Kalkreuter E."/>
            <person name="Kautsar S.A."/>
            <person name="Yang D."/>
            <person name="Bader C.D."/>
            <person name="Teijaro C.N."/>
            <person name="Fluegel L."/>
            <person name="Davis C.M."/>
            <person name="Simpson J.R."/>
            <person name="Lauterbach L."/>
            <person name="Steele A.D."/>
            <person name="Gui C."/>
            <person name="Meng S."/>
            <person name="Li G."/>
            <person name="Viehrig K."/>
            <person name="Ye F."/>
            <person name="Su P."/>
            <person name="Kiefer A.F."/>
            <person name="Nichols A."/>
            <person name="Cepeda A.J."/>
            <person name="Yan W."/>
            <person name="Fan B."/>
            <person name="Jiang Y."/>
            <person name="Adhikari A."/>
            <person name="Zheng C.-J."/>
            <person name="Schuster L."/>
            <person name="Cowan T.M."/>
            <person name="Smanski M.J."/>
            <person name="Chevrette M.G."/>
            <person name="De Carvalho L.P.S."/>
            <person name="Shen B."/>
        </authorList>
    </citation>
    <scope>NUCLEOTIDE SEQUENCE [LARGE SCALE GENOMIC DNA]</scope>
    <source>
        <strain evidence="9 10">NPDC021253</strain>
    </source>
</reference>
<dbReference type="HAMAP" id="MF_01470">
    <property type="entry name" value="Cas1"/>
    <property type="match status" value="1"/>
</dbReference>
<comment type="cofactor">
    <cofactor evidence="8">
        <name>Mg(2+)</name>
        <dbReference type="ChEBI" id="CHEBI:18420"/>
    </cofactor>
    <cofactor evidence="8">
        <name>Mn(2+)</name>
        <dbReference type="ChEBI" id="CHEBI:29035"/>
    </cofactor>
</comment>
<dbReference type="InterPro" id="IPR002729">
    <property type="entry name" value="CRISPR-assoc_Cas1"/>
</dbReference>
<evidence type="ECO:0000256" key="5">
    <source>
        <dbReference type="ARBA" id="ARBA00022842"/>
    </source>
</evidence>
<dbReference type="InterPro" id="IPR033641">
    <property type="entry name" value="Cas1_I-E"/>
</dbReference>
<organism evidence="9 10">
    <name type="scientific">Micromonospora rubida</name>
    <dbReference type="NCBI Taxonomy" id="2697657"/>
    <lineage>
        <taxon>Bacteria</taxon>
        <taxon>Bacillati</taxon>
        <taxon>Actinomycetota</taxon>
        <taxon>Actinomycetes</taxon>
        <taxon>Micromonosporales</taxon>
        <taxon>Micromonosporaceae</taxon>
        <taxon>Micromonospora</taxon>
    </lineage>
</organism>
<keyword evidence="8" id="KW-0464">Manganese</keyword>
<keyword evidence="3 8" id="KW-0255">Endonuclease</keyword>
<evidence type="ECO:0000256" key="6">
    <source>
        <dbReference type="ARBA" id="ARBA00023118"/>
    </source>
</evidence>
<dbReference type="PANTHER" id="PTHR34353:SF3">
    <property type="entry name" value="CRISPR-ASSOCIATED ENDONUCLEASE CAS1"/>
    <property type="match status" value="1"/>
</dbReference>
<keyword evidence="7 8" id="KW-0238">DNA-binding</keyword>
<dbReference type="InterPro" id="IPR019851">
    <property type="entry name" value="CRISPR-assoc_Cas1_ECOLI"/>
</dbReference>
<accession>A0ABW7SW11</accession>
<comment type="similarity">
    <text evidence="8">Belongs to the CRISPR-associated endonuclease Cas1 family.</text>
</comment>
<keyword evidence="2 8" id="KW-0479">Metal-binding</keyword>
<evidence type="ECO:0000256" key="7">
    <source>
        <dbReference type="ARBA" id="ARBA00023125"/>
    </source>
</evidence>
<evidence type="ECO:0000256" key="3">
    <source>
        <dbReference type="ARBA" id="ARBA00022759"/>
    </source>
</evidence>
<dbReference type="InterPro" id="IPR042206">
    <property type="entry name" value="CRISPR-assoc_Cas1_C"/>
</dbReference>
<feature type="binding site" evidence="8">
    <location>
        <position position="223"/>
    </location>
    <ligand>
        <name>Mn(2+)</name>
        <dbReference type="ChEBI" id="CHEBI:29035"/>
    </ligand>
</feature>
<keyword evidence="6 8" id="KW-0051">Antiviral defense</keyword>
<name>A0ABW7SW11_9ACTN</name>
<evidence type="ECO:0000256" key="1">
    <source>
        <dbReference type="ARBA" id="ARBA00022722"/>
    </source>
</evidence>
<gene>
    <name evidence="9" type="primary">cas1e</name>
    <name evidence="8" type="synonym">cas1</name>
    <name evidence="9" type="ORF">ACH4OY_29930</name>
</gene>
<dbReference type="InterPro" id="IPR050646">
    <property type="entry name" value="Cas1"/>
</dbReference>
<keyword evidence="5 8" id="KW-0460">Magnesium</keyword>
<evidence type="ECO:0000256" key="8">
    <source>
        <dbReference type="HAMAP-Rule" id="MF_01470"/>
    </source>
</evidence>
<dbReference type="PANTHER" id="PTHR34353">
    <property type="entry name" value="CRISPR-ASSOCIATED ENDONUCLEASE CAS1 1"/>
    <property type="match status" value="1"/>
</dbReference>
<dbReference type="RefSeq" id="WP_396685390.1">
    <property type="nucleotide sequence ID" value="NZ_JBIRPU010000036.1"/>
</dbReference>
<sequence length="330" mass="36199">MWWLANPQDLHRVSDRISSVYVERCHIDRDDNAVVLVNRERTIRVPAAMIATLLVGPGARITTAAVRLLADSGTALCWVGEKGVRLYASGIGPSRGSQLLLQQAYLVTRTKERLAVARRMYDMRFPGEDVSTLTMQQLRGREGARVKKIYRTHSARTGVPWDGRLYKPGQPFETGDDVNRLLSAGHSCLYGICHAAIVGLGASPGLGFVHTGGATSFVLDIADLYKAEYTIPLAFDLTAKGLTTERDARTAFRDRVADGKLMTRIVQDIKTLLLSDTNEIIDQDAHELWDDNLGSVPGGINWAADYADNLDGTSFIGVTGPNLDEPKVDF</sequence>
<dbReference type="NCBIfam" id="TIGR03638">
    <property type="entry name" value="cas1_ECOLI"/>
    <property type="match status" value="1"/>
</dbReference>
<comment type="subunit">
    <text evidence="8">Homodimer, forms a heterotetramer with a Cas2 homodimer.</text>
</comment>
<keyword evidence="4 8" id="KW-0378">Hydrolase</keyword>
<evidence type="ECO:0000256" key="2">
    <source>
        <dbReference type="ARBA" id="ARBA00022723"/>
    </source>
</evidence>
<dbReference type="EC" id="3.1.-.-" evidence="8"/>
<dbReference type="NCBIfam" id="TIGR00287">
    <property type="entry name" value="cas1"/>
    <property type="match status" value="1"/>
</dbReference>
<dbReference type="GO" id="GO:0004519">
    <property type="term" value="F:endonuclease activity"/>
    <property type="evidence" value="ECO:0007669"/>
    <property type="project" value="UniProtKB-KW"/>
</dbReference>
<dbReference type="Gene3D" id="1.20.120.920">
    <property type="entry name" value="CRISPR-associated endonuclease Cas1, C-terminal domain"/>
    <property type="match status" value="1"/>
</dbReference>
<evidence type="ECO:0000256" key="4">
    <source>
        <dbReference type="ARBA" id="ARBA00022801"/>
    </source>
</evidence>
<dbReference type="CDD" id="cd09719">
    <property type="entry name" value="Cas1_I-E"/>
    <property type="match status" value="1"/>
</dbReference>
<proteinExistence type="inferred from homology"/>
<protein>
    <recommendedName>
        <fullName evidence="8">CRISPR-associated endonuclease Cas1</fullName>
        <ecNumber evidence="8">3.1.-.-</ecNumber>
    </recommendedName>
</protein>
<feature type="binding site" evidence="8">
    <location>
        <position position="142"/>
    </location>
    <ligand>
        <name>Mn(2+)</name>
        <dbReference type="ChEBI" id="CHEBI:29035"/>
    </ligand>
</feature>
<evidence type="ECO:0000313" key="9">
    <source>
        <dbReference type="EMBL" id="MFI0796872.1"/>
    </source>
</evidence>
<dbReference type="EMBL" id="JBIRPU010000036">
    <property type="protein sequence ID" value="MFI0796872.1"/>
    <property type="molecule type" value="Genomic_DNA"/>
</dbReference>
<keyword evidence="1 8" id="KW-0540">Nuclease</keyword>
<dbReference type="Gene3D" id="3.100.10.20">
    <property type="entry name" value="CRISPR-associated endonuclease Cas1, N-terminal domain"/>
    <property type="match status" value="1"/>
</dbReference>
<evidence type="ECO:0000313" key="10">
    <source>
        <dbReference type="Proteomes" id="UP001611075"/>
    </source>
</evidence>
<dbReference type="InterPro" id="IPR042211">
    <property type="entry name" value="CRISPR-assoc_Cas1_N"/>
</dbReference>
<dbReference type="Pfam" id="PF01867">
    <property type="entry name" value="Cas_Cas1"/>
    <property type="match status" value="2"/>
</dbReference>
<dbReference type="Proteomes" id="UP001611075">
    <property type="component" value="Unassembled WGS sequence"/>
</dbReference>
<feature type="binding site" evidence="8">
    <location>
        <position position="210"/>
    </location>
    <ligand>
        <name>Mn(2+)</name>
        <dbReference type="ChEBI" id="CHEBI:29035"/>
    </ligand>
</feature>
<comment type="caution">
    <text evidence="9">The sequence shown here is derived from an EMBL/GenBank/DDBJ whole genome shotgun (WGS) entry which is preliminary data.</text>
</comment>
<comment type="function">
    <text evidence="8">CRISPR (clustered regularly interspaced short palindromic repeat), is an adaptive immune system that provides protection against mobile genetic elements (viruses, transposable elements and conjugative plasmids). CRISPR clusters contain spacers, sequences complementary to antecedent mobile elements, and target invading nucleic acids. CRISPR clusters are transcribed and processed into CRISPR RNA (crRNA). Acts as a dsDNA endonuclease. Involved in the integration of spacer DNA into the CRISPR cassette.</text>
</comment>